<keyword evidence="4 12" id="KW-0812">Transmembrane</keyword>
<protein>
    <recommendedName>
        <fullName evidence="13">Ion transport domain-containing protein</fullName>
    </recommendedName>
</protein>
<keyword evidence="5" id="KW-0631">Potassium channel</keyword>
<dbReference type="PANTHER" id="PTHR11537:SF254">
    <property type="entry name" value="POTASSIUM VOLTAGE-GATED CHANNEL PROTEIN SHAB"/>
    <property type="match status" value="1"/>
</dbReference>
<evidence type="ECO:0000256" key="4">
    <source>
        <dbReference type="ARBA" id="ARBA00022692"/>
    </source>
</evidence>
<dbReference type="GO" id="GO:0008076">
    <property type="term" value="C:voltage-gated potassium channel complex"/>
    <property type="evidence" value="ECO:0007669"/>
    <property type="project" value="InterPro"/>
</dbReference>
<dbReference type="PRINTS" id="PR00169">
    <property type="entry name" value="KCHANNEL"/>
</dbReference>
<keyword evidence="8 12" id="KW-1133">Transmembrane helix</keyword>
<accession>A0A382LID8</accession>
<keyword evidence="2" id="KW-0813">Transport</keyword>
<dbReference type="InterPro" id="IPR027359">
    <property type="entry name" value="Volt_channel_dom_sf"/>
</dbReference>
<evidence type="ECO:0000256" key="12">
    <source>
        <dbReference type="SAM" id="Phobius"/>
    </source>
</evidence>
<comment type="subcellular location">
    <subcellularLocation>
        <location evidence="1">Membrane</location>
        <topology evidence="1">Multi-pass membrane protein</topology>
    </subcellularLocation>
</comment>
<keyword evidence="11" id="KW-0407">Ion channel</keyword>
<keyword evidence="7" id="KW-0630">Potassium</keyword>
<keyword evidence="6" id="KW-0851">Voltage-gated channel</keyword>
<evidence type="ECO:0000256" key="6">
    <source>
        <dbReference type="ARBA" id="ARBA00022882"/>
    </source>
</evidence>
<name>A0A382LID8_9ZZZZ</name>
<feature type="transmembrane region" description="Helical" evidence="12">
    <location>
        <begin position="220"/>
        <end position="240"/>
    </location>
</feature>
<dbReference type="Gene3D" id="1.20.120.350">
    <property type="entry name" value="Voltage-gated potassium channels. Chain C"/>
    <property type="match status" value="1"/>
</dbReference>
<keyword evidence="9" id="KW-0406">Ion transport</keyword>
<sequence>MLKKRIWEILELSKENDKHSKYFDYFISILILLNVVAIILETEKTLAIDYKAFFIYFELFSIFIFSVEYLLRLWSCVSAEVYKNPVIGRVKYLFSPLAIIDLIAIAPFYMTFFVVDTRILRILRLLRLLRITKHFRYSKTFYIIISTIEKKKEELLSALVLMLCLLLVCSTGVYFAENEAQPDKFSSILASMWWAVATLTTVGYGDIFPITFLGKIFGSISAIFGVGLFAIPAGLLASGFSDEAETGNKNCPHCGKEI</sequence>
<evidence type="ECO:0000256" key="10">
    <source>
        <dbReference type="ARBA" id="ARBA00023136"/>
    </source>
</evidence>
<evidence type="ECO:0000256" key="9">
    <source>
        <dbReference type="ARBA" id="ARBA00023065"/>
    </source>
</evidence>
<evidence type="ECO:0000256" key="8">
    <source>
        <dbReference type="ARBA" id="ARBA00022989"/>
    </source>
</evidence>
<feature type="transmembrane region" description="Helical" evidence="12">
    <location>
        <begin position="188"/>
        <end position="208"/>
    </location>
</feature>
<dbReference type="GO" id="GO:0005249">
    <property type="term" value="F:voltage-gated potassium channel activity"/>
    <property type="evidence" value="ECO:0007669"/>
    <property type="project" value="InterPro"/>
</dbReference>
<feature type="transmembrane region" description="Helical" evidence="12">
    <location>
        <begin position="155"/>
        <end position="176"/>
    </location>
</feature>
<dbReference type="PANTHER" id="PTHR11537">
    <property type="entry name" value="VOLTAGE-GATED POTASSIUM CHANNEL"/>
    <property type="match status" value="1"/>
</dbReference>
<dbReference type="AlphaFoldDB" id="A0A382LID8"/>
<evidence type="ECO:0000256" key="11">
    <source>
        <dbReference type="ARBA" id="ARBA00023303"/>
    </source>
</evidence>
<dbReference type="SUPFAM" id="SSF81324">
    <property type="entry name" value="Voltage-gated potassium channels"/>
    <property type="match status" value="1"/>
</dbReference>
<evidence type="ECO:0000256" key="7">
    <source>
        <dbReference type="ARBA" id="ARBA00022958"/>
    </source>
</evidence>
<keyword evidence="3" id="KW-0633">Potassium transport</keyword>
<dbReference type="InterPro" id="IPR028325">
    <property type="entry name" value="VG_K_chnl"/>
</dbReference>
<dbReference type="Gene3D" id="1.10.287.70">
    <property type="match status" value="1"/>
</dbReference>
<reference evidence="14" key="1">
    <citation type="submission" date="2018-05" db="EMBL/GenBank/DDBJ databases">
        <authorList>
            <person name="Lanie J.A."/>
            <person name="Ng W.-L."/>
            <person name="Kazmierczak K.M."/>
            <person name="Andrzejewski T.M."/>
            <person name="Davidsen T.M."/>
            <person name="Wayne K.J."/>
            <person name="Tettelin H."/>
            <person name="Glass J.I."/>
            <person name="Rusch D."/>
            <person name="Podicherti R."/>
            <person name="Tsui H.-C.T."/>
            <person name="Winkler M.E."/>
        </authorList>
    </citation>
    <scope>NUCLEOTIDE SEQUENCE</scope>
</reference>
<feature type="domain" description="Ion transport" evidence="13">
    <location>
        <begin position="20"/>
        <end position="245"/>
    </location>
</feature>
<keyword evidence="10 12" id="KW-0472">Membrane</keyword>
<gene>
    <name evidence="14" type="ORF">METZ01_LOCUS288459</name>
</gene>
<proteinExistence type="predicted"/>
<evidence type="ECO:0000256" key="2">
    <source>
        <dbReference type="ARBA" id="ARBA00022448"/>
    </source>
</evidence>
<dbReference type="Pfam" id="PF00520">
    <property type="entry name" value="Ion_trans"/>
    <property type="match status" value="1"/>
</dbReference>
<dbReference type="InterPro" id="IPR005821">
    <property type="entry name" value="Ion_trans_dom"/>
</dbReference>
<dbReference type="GO" id="GO:0001508">
    <property type="term" value="P:action potential"/>
    <property type="evidence" value="ECO:0007669"/>
    <property type="project" value="TreeGrafter"/>
</dbReference>
<dbReference type="EMBL" id="UINC01086806">
    <property type="protein sequence ID" value="SVC35605.1"/>
    <property type="molecule type" value="Genomic_DNA"/>
</dbReference>
<evidence type="ECO:0000259" key="13">
    <source>
        <dbReference type="Pfam" id="PF00520"/>
    </source>
</evidence>
<feature type="transmembrane region" description="Helical" evidence="12">
    <location>
        <begin position="52"/>
        <end position="72"/>
    </location>
</feature>
<organism evidence="14">
    <name type="scientific">marine metagenome</name>
    <dbReference type="NCBI Taxonomy" id="408172"/>
    <lineage>
        <taxon>unclassified sequences</taxon>
        <taxon>metagenomes</taxon>
        <taxon>ecological metagenomes</taxon>
    </lineage>
</organism>
<feature type="transmembrane region" description="Helical" evidence="12">
    <location>
        <begin position="22"/>
        <end position="40"/>
    </location>
</feature>
<evidence type="ECO:0000313" key="14">
    <source>
        <dbReference type="EMBL" id="SVC35605.1"/>
    </source>
</evidence>
<feature type="transmembrane region" description="Helical" evidence="12">
    <location>
        <begin position="92"/>
        <end position="115"/>
    </location>
</feature>
<evidence type="ECO:0000256" key="1">
    <source>
        <dbReference type="ARBA" id="ARBA00004141"/>
    </source>
</evidence>
<evidence type="ECO:0000256" key="5">
    <source>
        <dbReference type="ARBA" id="ARBA00022826"/>
    </source>
</evidence>
<evidence type="ECO:0000256" key="3">
    <source>
        <dbReference type="ARBA" id="ARBA00022538"/>
    </source>
</evidence>
<dbReference type="FunFam" id="1.10.287.70:FF:000028">
    <property type="entry name" value="potassium voltage-gated channel subfamily D member 3"/>
    <property type="match status" value="1"/>
</dbReference>